<dbReference type="AlphaFoldDB" id="A0A1A9BHS8"/>
<accession>A0A1A9BHS8</accession>
<protein>
    <submittedName>
        <fullName evidence="1">Uncharacterized protein</fullName>
    </submittedName>
</protein>
<name>A0A1A9BHS8_9ACTN</name>
<dbReference type="EMBL" id="FLRH01000004">
    <property type="protein sequence ID" value="SBT68514.1"/>
    <property type="molecule type" value="Genomic_DNA"/>
</dbReference>
<dbReference type="OrthoDB" id="3385481at2"/>
<evidence type="ECO:0000313" key="1">
    <source>
        <dbReference type="EMBL" id="SBT68514.1"/>
    </source>
</evidence>
<evidence type="ECO:0000313" key="2">
    <source>
        <dbReference type="Proteomes" id="UP000199558"/>
    </source>
</evidence>
<keyword evidence="2" id="KW-1185">Reference proteome</keyword>
<reference evidence="2" key="1">
    <citation type="submission" date="2016-06" db="EMBL/GenBank/DDBJ databases">
        <authorList>
            <person name="Varghese N."/>
            <person name="Submissions Spin"/>
        </authorList>
    </citation>
    <scope>NUCLEOTIDE SEQUENCE [LARGE SCALE GENOMIC DNA]</scope>
    <source>
        <strain evidence="2">DSM 45794</strain>
    </source>
</reference>
<gene>
    <name evidence="1" type="ORF">GA0070622_5618</name>
</gene>
<dbReference type="RefSeq" id="WP_091581243.1">
    <property type="nucleotide sequence ID" value="NZ_FLRH01000004.1"/>
</dbReference>
<proteinExistence type="predicted"/>
<dbReference type="STRING" id="946078.GA0070622_5618"/>
<dbReference type="Proteomes" id="UP000199558">
    <property type="component" value="Unassembled WGS sequence"/>
</dbReference>
<sequence length="86" mass="9505">MARNEFRFVVDGVDLTPDQQTLIAGEIQKAGLAALGTANAKLTNPLTLGHGNIKLRPEWYGLWVLDGPFAQDLGQKINDIGFWIQR</sequence>
<organism evidence="1 2">
    <name type="scientific">Micromonospora sediminicola</name>
    <dbReference type="NCBI Taxonomy" id="946078"/>
    <lineage>
        <taxon>Bacteria</taxon>
        <taxon>Bacillati</taxon>
        <taxon>Actinomycetota</taxon>
        <taxon>Actinomycetes</taxon>
        <taxon>Micromonosporales</taxon>
        <taxon>Micromonosporaceae</taxon>
        <taxon>Micromonospora</taxon>
    </lineage>
</organism>